<name>A0ABT9JD58_9RHOB</name>
<reference evidence="1 2" key="1">
    <citation type="submission" date="2023-08" db="EMBL/GenBank/DDBJ databases">
        <authorList>
            <person name="Park J.-S."/>
        </authorList>
    </citation>
    <scope>NUCLEOTIDE SEQUENCE [LARGE SCALE GENOMIC DNA]</scope>
    <source>
        <strain evidence="1 2">2205BS29-5</strain>
    </source>
</reference>
<organism evidence="1 2">
    <name type="scientific">Paracoccus spongiarum</name>
    <dbReference type="NCBI Taxonomy" id="3064387"/>
    <lineage>
        <taxon>Bacteria</taxon>
        <taxon>Pseudomonadati</taxon>
        <taxon>Pseudomonadota</taxon>
        <taxon>Alphaproteobacteria</taxon>
        <taxon>Rhodobacterales</taxon>
        <taxon>Paracoccaceae</taxon>
        <taxon>Paracoccus</taxon>
    </lineage>
</organism>
<dbReference type="Proteomes" id="UP001224997">
    <property type="component" value="Unassembled WGS sequence"/>
</dbReference>
<protein>
    <submittedName>
        <fullName evidence="1">Uncharacterized protein</fullName>
    </submittedName>
</protein>
<proteinExistence type="predicted"/>
<evidence type="ECO:0000313" key="2">
    <source>
        <dbReference type="Proteomes" id="UP001224997"/>
    </source>
</evidence>
<dbReference type="EMBL" id="JAVAMQ010000009">
    <property type="protein sequence ID" value="MDP5307743.1"/>
    <property type="molecule type" value="Genomic_DNA"/>
</dbReference>
<evidence type="ECO:0000313" key="1">
    <source>
        <dbReference type="EMBL" id="MDP5307743.1"/>
    </source>
</evidence>
<sequence>MEVVIRGQVSRPGINGLDHVDLQRLCGGETGRVARPLCGYVEIKNQSRFTG</sequence>
<accession>A0ABT9JD58</accession>
<comment type="caution">
    <text evidence="1">The sequence shown here is derived from an EMBL/GenBank/DDBJ whole genome shotgun (WGS) entry which is preliminary data.</text>
</comment>
<gene>
    <name evidence="1" type="ORF">Q5Y72_11630</name>
</gene>
<dbReference type="RefSeq" id="WP_305963592.1">
    <property type="nucleotide sequence ID" value="NZ_JAVAMQ010000009.1"/>
</dbReference>
<keyword evidence="2" id="KW-1185">Reference proteome</keyword>